<gene>
    <name evidence="2" type="ORF">NE237_004140</name>
</gene>
<proteinExistence type="predicted"/>
<organism evidence="2 3">
    <name type="scientific">Protea cynaroides</name>
    <dbReference type="NCBI Taxonomy" id="273540"/>
    <lineage>
        <taxon>Eukaryota</taxon>
        <taxon>Viridiplantae</taxon>
        <taxon>Streptophyta</taxon>
        <taxon>Embryophyta</taxon>
        <taxon>Tracheophyta</taxon>
        <taxon>Spermatophyta</taxon>
        <taxon>Magnoliopsida</taxon>
        <taxon>Proteales</taxon>
        <taxon>Proteaceae</taxon>
        <taxon>Protea</taxon>
    </lineage>
</organism>
<name>A0A9Q0KIS8_9MAGN</name>
<feature type="region of interest" description="Disordered" evidence="1">
    <location>
        <begin position="1"/>
        <end position="109"/>
    </location>
</feature>
<dbReference type="OrthoDB" id="1918850at2759"/>
<keyword evidence="3" id="KW-1185">Reference proteome</keyword>
<dbReference type="EMBL" id="JAMYWD010000005">
    <property type="protein sequence ID" value="KAJ4971041.1"/>
    <property type="molecule type" value="Genomic_DNA"/>
</dbReference>
<comment type="caution">
    <text evidence="2">The sequence shown here is derived from an EMBL/GenBank/DDBJ whole genome shotgun (WGS) entry which is preliminary data.</text>
</comment>
<sequence>MDFQSVPNPGKAQPSTSKTNQKLTRVRKTNSAGSPLTHGLRPKRVLGTSRSTNLLLNDKTLSKSSSLGNGKGITQQRRPKNSFMLSSSKHIGNQDPAPIEPKVAAEENKRDEIKPKIKKTVTFKEPLVGNLAQIVHEEGSPSTEDRVMPGTPYYSAENCGKCRLDMLDSSSYWIAQIRLAESVGKHFLSAAFFRLAAESNAELVSSLRIELRRYLSRHGSLCTDADWRNVSGLLSVDTHV</sequence>
<feature type="compositionally biased region" description="Polar residues" evidence="1">
    <location>
        <begin position="13"/>
        <end position="34"/>
    </location>
</feature>
<accession>A0A9Q0KIS8</accession>
<evidence type="ECO:0000313" key="2">
    <source>
        <dbReference type="EMBL" id="KAJ4971041.1"/>
    </source>
</evidence>
<dbReference type="PANTHER" id="PTHR34468">
    <property type="entry name" value="MICROTUBULE-ASSOCIATED FUTSCH-LIKE PROTEIN"/>
    <property type="match status" value="1"/>
</dbReference>
<dbReference type="PANTHER" id="PTHR34468:SF3">
    <property type="entry name" value="OS03G0288900 PROTEIN"/>
    <property type="match status" value="1"/>
</dbReference>
<evidence type="ECO:0000313" key="3">
    <source>
        <dbReference type="Proteomes" id="UP001141806"/>
    </source>
</evidence>
<protein>
    <submittedName>
        <fullName evidence="2">Uncharacterized protein</fullName>
    </submittedName>
</protein>
<reference evidence="2" key="1">
    <citation type="journal article" date="2023" name="Plant J.">
        <title>The genome of the king protea, Protea cynaroides.</title>
        <authorList>
            <person name="Chang J."/>
            <person name="Duong T.A."/>
            <person name="Schoeman C."/>
            <person name="Ma X."/>
            <person name="Roodt D."/>
            <person name="Barker N."/>
            <person name="Li Z."/>
            <person name="Van de Peer Y."/>
            <person name="Mizrachi E."/>
        </authorList>
    </citation>
    <scope>NUCLEOTIDE SEQUENCE</scope>
    <source>
        <tissue evidence="2">Young leaves</tissue>
    </source>
</reference>
<evidence type="ECO:0000256" key="1">
    <source>
        <dbReference type="SAM" id="MobiDB-lite"/>
    </source>
</evidence>
<dbReference type="Proteomes" id="UP001141806">
    <property type="component" value="Unassembled WGS sequence"/>
</dbReference>
<dbReference type="AlphaFoldDB" id="A0A9Q0KIS8"/>